<keyword evidence="3" id="KW-0540">Nuclease</keyword>
<evidence type="ECO:0000256" key="1">
    <source>
        <dbReference type="ARBA" id="ARBA00001946"/>
    </source>
</evidence>
<evidence type="ECO:0000313" key="8">
    <source>
        <dbReference type="EMBL" id="SBW17990.1"/>
    </source>
</evidence>
<dbReference type="InterPro" id="IPR050556">
    <property type="entry name" value="Type_II_TA_system_RNase"/>
</dbReference>
<evidence type="ECO:0008006" key="10">
    <source>
        <dbReference type="Google" id="ProtNLM"/>
    </source>
</evidence>
<sequence>MPVENTTPRIESRAVEVQELLAGVGHHRAPSVPDLIIAATAELAGLVVLHVDKDFELIVAITGQPTERLRLS</sequence>
<dbReference type="Proteomes" id="UP000199013">
    <property type="component" value="Unassembled WGS sequence"/>
</dbReference>
<dbReference type="GO" id="GO:0046872">
    <property type="term" value="F:metal ion binding"/>
    <property type="evidence" value="ECO:0007669"/>
    <property type="project" value="UniProtKB-KW"/>
</dbReference>
<evidence type="ECO:0000256" key="3">
    <source>
        <dbReference type="ARBA" id="ARBA00022722"/>
    </source>
</evidence>
<dbReference type="GO" id="GO:0004518">
    <property type="term" value="F:nuclease activity"/>
    <property type="evidence" value="ECO:0007669"/>
    <property type="project" value="UniProtKB-KW"/>
</dbReference>
<reference evidence="9" key="1">
    <citation type="submission" date="2016-02" db="EMBL/GenBank/DDBJ databases">
        <authorList>
            <person name="Wibberg D."/>
        </authorList>
    </citation>
    <scope>NUCLEOTIDE SEQUENCE [LARGE SCALE GENOMIC DNA]</scope>
</reference>
<evidence type="ECO:0000313" key="9">
    <source>
        <dbReference type="Proteomes" id="UP000199013"/>
    </source>
</evidence>
<keyword evidence="2" id="KW-1277">Toxin-antitoxin system</keyword>
<evidence type="ECO:0000256" key="5">
    <source>
        <dbReference type="ARBA" id="ARBA00022801"/>
    </source>
</evidence>
<dbReference type="AlphaFoldDB" id="A0A1C3NTK5"/>
<dbReference type="PANTHER" id="PTHR33653">
    <property type="entry name" value="RIBONUCLEASE VAPC2"/>
    <property type="match status" value="1"/>
</dbReference>
<keyword evidence="5" id="KW-0378">Hydrolase</keyword>
<comment type="cofactor">
    <cofactor evidence="1">
        <name>Mg(2+)</name>
        <dbReference type="ChEBI" id="CHEBI:18420"/>
    </cofactor>
</comment>
<evidence type="ECO:0000256" key="4">
    <source>
        <dbReference type="ARBA" id="ARBA00022723"/>
    </source>
</evidence>
<organism evidence="8 9">
    <name type="scientific">Candidatus Protofrankia californiensis</name>
    <dbReference type="NCBI Taxonomy" id="1839754"/>
    <lineage>
        <taxon>Bacteria</taxon>
        <taxon>Bacillati</taxon>
        <taxon>Actinomycetota</taxon>
        <taxon>Actinomycetes</taxon>
        <taxon>Frankiales</taxon>
        <taxon>Frankiaceae</taxon>
        <taxon>Protofrankia</taxon>
    </lineage>
</organism>
<name>A0A1C3NTK5_9ACTN</name>
<evidence type="ECO:0000256" key="6">
    <source>
        <dbReference type="ARBA" id="ARBA00022842"/>
    </source>
</evidence>
<evidence type="ECO:0000256" key="2">
    <source>
        <dbReference type="ARBA" id="ARBA00022649"/>
    </source>
</evidence>
<keyword evidence="4" id="KW-0479">Metal-binding</keyword>
<evidence type="ECO:0000256" key="7">
    <source>
        <dbReference type="ARBA" id="ARBA00038093"/>
    </source>
</evidence>
<dbReference type="PANTHER" id="PTHR33653:SF1">
    <property type="entry name" value="RIBONUCLEASE VAPC2"/>
    <property type="match status" value="1"/>
</dbReference>
<protein>
    <recommendedName>
        <fullName evidence="10">PIN domain-containing protein</fullName>
    </recommendedName>
</protein>
<gene>
    <name evidence="8" type="ORF">FDG2_0461</name>
</gene>
<dbReference type="SUPFAM" id="SSF88723">
    <property type="entry name" value="PIN domain-like"/>
    <property type="match status" value="1"/>
</dbReference>
<accession>A0A1C3NTK5</accession>
<dbReference type="InterPro" id="IPR029060">
    <property type="entry name" value="PIN-like_dom_sf"/>
</dbReference>
<comment type="similarity">
    <text evidence="7">Belongs to the PINc/VapC protein family.</text>
</comment>
<dbReference type="Gene3D" id="3.40.50.1010">
    <property type="entry name" value="5'-nuclease"/>
    <property type="match status" value="1"/>
</dbReference>
<proteinExistence type="inferred from homology"/>
<dbReference type="GO" id="GO:0016787">
    <property type="term" value="F:hydrolase activity"/>
    <property type="evidence" value="ECO:0007669"/>
    <property type="project" value="UniProtKB-KW"/>
</dbReference>
<keyword evidence="6" id="KW-0460">Magnesium</keyword>
<keyword evidence="9" id="KW-1185">Reference proteome</keyword>
<dbReference type="EMBL" id="FLUV01000186">
    <property type="protein sequence ID" value="SBW17990.1"/>
    <property type="molecule type" value="Genomic_DNA"/>
</dbReference>